<dbReference type="HOGENOM" id="CLU_1488641_0_0_1"/>
<dbReference type="Proteomes" id="UP000007802">
    <property type="component" value="Unassembled WGS sequence"/>
</dbReference>
<feature type="compositionally biased region" description="Polar residues" evidence="1">
    <location>
        <begin position="178"/>
        <end position="191"/>
    </location>
</feature>
<dbReference type="AlphaFoldDB" id="F2TJH3"/>
<accession>F2TJH3</accession>
<evidence type="ECO:0000313" key="2">
    <source>
        <dbReference type="EMBL" id="EGE83386.2"/>
    </source>
</evidence>
<gene>
    <name evidence="2" type="ORF">BDDG_06330</name>
</gene>
<proteinExistence type="predicted"/>
<dbReference type="EMBL" id="GG749448">
    <property type="protein sequence ID" value="EGE83386.2"/>
    <property type="molecule type" value="Genomic_DNA"/>
</dbReference>
<name>F2TJH3_AJEDA</name>
<organism evidence="2">
    <name type="scientific">Ajellomyces dermatitidis (strain ATCC 18188 / CBS 674.68)</name>
    <name type="common">Blastomyces dermatitidis</name>
    <dbReference type="NCBI Taxonomy" id="653446"/>
    <lineage>
        <taxon>Eukaryota</taxon>
        <taxon>Fungi</taxon>
        <taxon>Dikarya</taxon>
        <taxon>Ascomycota</taxon>
        <taxon>Pezizomycotina</taxon>
        <taxon>Eurotiomycetes</taxon>
        <taxon>Eurotiomycetidae</taxon>
        <taxon>Onygenales</taxon>
        <taxon>Ajellomycetaceae</taxon>
        <taxon>Blastomyces</taxon>
    </lineage>
</organism>
<feature type="region of interest" description="Disordered" evidence="1">
    <location>
        <begin position="137"/>
        <end position="206"/>
    </location>
</feature>
<reference evidence="2" key="1">
    <citation type="submission" date="2010-03" db="EMBL/GenBank/DDBJ databases">
        <title>Annotation of Blastomyces dermatitidis strain ATCC 18188.</title>
        <authorList>
            <consortium name="The Broad Institute Genome Sequencing Platform"/>
            <consortium name="Broad Institute Genome Sequencing Center for Infectious Disease."/>
            <person name="Cuomo C."/>
            <person name="Klein B."/>
            <person name="Sullivan T."/>
            <person name="Heitman J."/>
            <person name="Young S."/>
            <person name="Zeng Q."/>
            <person name="Gargeya S."/>
            <person name="Alvarado L."/>
            <person name="Berlin A.M."/>
            <person name="Chapman S.B."/>
            <person name="Chen Z."/>
            <person name="Freedman E."/>
            <person name="Gellesch M."/>
            <person name="Goldberg J."/>
            <person name="Griggs A."/>
            <person name="Gujja S."/>
            <person name="Heilman E."/>
            <person name="Heiman D."/>
            <person name="Howarth C."/>
            <person name="Mehta T."/>
            <person name="Neiman D."/>
            <person name="Pearson M."/>
            <person name="Roberts A."/>
            <person name="Saif S."/>
            <person name="Shea T."/>
            <person name="Shenoy N."/>
            <person name="Sisk P."/>
            <person name="Stolte C."/>
            <person name="Sykes S."/>
            <person name="White J."/>
            <person name="Yandava C."/>
            <person name="Haas B."/>
            <person name="Nusbaum C."/>
            <person name="Birren B."/>
        </authorList>
    </citation>
    <scope>NUCLEOTIDE SEQUENCE [LARGE SCALE GENOMIC DNA]</scope>
    <source>
        <strain evidence="2">ATCC 18188</strain>
    </source>
</reference>
<dbReference type="OrthoDB" id="294702at2759"/>
<protein>
    <submittedName>
        <fullName evidence="2">Uncharacterized protein</fullName>
    </submittedName>
</protein>
<evidence type="ECO:0000256" key="1">
    <source>
        <dbReference type="SAM" id="MobiDB-lite"/>
    </source>
</evidence>
<sequence length="206" mass="21669">MRGNASFHFAEYGPKSGFPLLYFHGYPSSRLEVRVPHSARSLPALEHHRPRPPRLRPLHLPPQPLHHGLAGQCACAGGPSGLERCAVLGGSGGGPSGGGGDADVDGNRGISMPRRVLEVAGVVRRVERWLGRLDAVKGVEGPGGVERLQEGKSKTGLAATAPSPTNDDNDDDVKPSTDIKNAVSNSSNSSLKRLPTAAQETQRLTA</sequence>